<feature type="chain" id="PRO_5040228925" description="Autophagy-related protein 27" evidence="17">
    <location>
        <begin position="21"/>
        <end position="267"/>
    </location>
</feature>
<protein>
    <recommendedName>
        <fullName evidence="5">Autophagy-related protein 27</fullName>
    </recommendedName>
</protein>
<dbReference type="RefSeq" id="XP_043047874.1">
    <property type="nucleotide sequence ID" value="XM_043192819.1"/>
</dbReference>
<evidence type="ECO:0000256" key="11">
    <source>
        <dbReference type="ARBA" id="ARBA00023128"/>
    </source>
</evidence>
<keyword evidence="11" id="KW-0496">Mitochondrion</keyword>
<dbReference type="GO" id="GO:0031966">
    <property type="term" value="C:mitochondrial membrane"/>
    <property type="evidence" value="ECO:0007669"/>
    <property type="project" value="UniProtKB-SubCell"/>
</dbReference>
<dbReference type="OrthoDB" id="29460at2759"/>
<keyword evidence="13" id="KW-1015">Disulfide bond</keyword>
<evidence type="ECO:0000256" key="1">
    <source>
        <dbReference type="ARBA" id="ARBA00004304"/>
    </source>
</evidence>
<evidence type="ECO:0000256" key="16">
    <source>
        <dbReference type="SAM" id="Phobius"/>
    </source>
</evidence>
<feature type="signal peptide" evidence="17">
    <location>
        <begin position="1"/>
        <end position="20"/>
    </location>
</feature>
<dbReference type="GeneID" id="66115417"/>
<evidence type="ECO:0000256" key="3">
    <source>
        <dbReference type="ARBA" id="ARBA00004614"/>
    </source>
</evidence>
<dbReference type="Pfam" id="PF09451">
    <property type="entry name" value="ATG27"/>
    <property type="match status" value="1"/>
</dbReference>
<dbReference type="InterPro" id="IPR044865">
    <property type="entry name" value="MRH_dom"/>
</dbReference>
<feature type="domain" description="MRH" evidence="18">
    <location>
        <begin position="21"/>
        <end position="168"/>
    </location>
</feature>
<evidence type="ECO:0000313" key="19">
    <source>
        <dbReference type="EMBL" id="KAG7192324.1"/>
    </source>
</evidence>
<reference evidence="19" key="1">
    <citation type="submission" date="2021-03" db="EMBL/GenBank/DDBJ databases">
        <authorList>
            <person name="Palmer J.M."/>
        </authorList>
    </citation>
    <scope>NUCLEOTIDE SEQUENCE</scope>
    <source>
        <strain evidence="19">ARV_011</strain>
    </source>
</reference>
<keyword evidence="8 16" id="KW-1133">Transmembrane helix</keyword>
<evidence type="ECO:0000256" key="4">
    <source>
        <dbReference type="ARBA" id="ARBA00005363"/>
    </source>
</evidence>
<dbReference type="GO" id="GO:0030659">
    <property type="term" value="C:cytoplasmic vesicle membrane"/>
    <property type="evidence" value="ECO:0007669"/>
    <property type="project" value="UniProtKB-SubCell"/>
</dbReference>
<evidence type="ECO:0000256" key="6">
    <source>
        <dbReference type="ARBA" id="ARBA00022692"/>
    </source>
</evidence>
<dbReference type="Proteomes" id="UP000790833">
    <property type="component" value="Unassembled WGS sequence"/>
</dbReference>
<accession>A0A9P7V6K7</accession>
<evidence type="ECO:0000256" key="12">
    <source>
        <dbReference type="ARBA" id="ARBA00023136"/>
    </source>
</evidence>
<keyword evidence="12 16" id="KW-0472">Membrane</keyword>
<feature type="transmembrane region" description="Helical" evidence="16">
    <location>
        <begin position="192"/>
        <end position="216"/>
    </location>
</feature>
<dbReference type="SUPFAM" id="SSF50911">
    <property type="entry name" value="Mannose 6-phosphate receptor domain"/>
    <property type="match status" value="1"/>
</dbReference>
<dbReference type="GO" id="GO:0000139">
    <property type="term" value="C:Golgi membrane"/>
    <property type="evidence" value="ECO:0007669"/>
    <property type="project" value="UniProtKB-SubCell"/>
</dbReference>
<dbReference type="InterPro" id="IPR018939">
    <property type="entry name" value="Autophagy-rel_prot_27"/>
</dbReference>
<keyword evidence="9" id="KW-0072">Autophagy</keyword>
<evidence type="ECO:0000256" key="7">
    <source>
        <dbReference type="ARBA" id="ARBA00022729"/>
    </source>
</evidence>
<dbReference type="GO" id="GO:0006914">
    <property type="term" value="P:autophagy"/>
    <property type="evidence" value="ECO:0007669"/>
    <property type="project" value="UniProtKB-KW"/>
</dbReference>
<evidence type="ECO:0000256" key="2">
    <source>
        <dbReference type="ARBA" id="ARBA00004358"/>
    </source>
</evidence>
<keyword evidence="6 16" id="KW-0812">Transmembrane</keyword>
<dbReference type="EMBL" id="JAHMUF010000019">
    <property type="protein sequence ID" value="KAG7192324.1"/>
    <property type="molecule type" value="Genomic_DNA"/>
</dbReference>
<dbReference type="Gene3D" id="2.70.130.10">
    <property type="entry name" value="Mannose-6-phosphate receptor binding domain"/>
    <property type="match status" value="1"/>
</dbReference>
<evidence type="ECO:0000256" key="10">
    <source>
        <dbReference type="ARBA" id="ARBA00023034"/>
    </source>
</evidence>
<evidence type="ECO:0000256" key="14">
    <source>
        <dbReference type="ARBA" id="ARBA00023329"/>
    </source>
</evidence>
<evidence type="ECO:0000256" key="17">
    <source>
        <dbReference type="SAM" id="SignalP"/>
    </source>
</evidence>
<dbReference type="InterPro" id="IPR009011">
    <property type="entry name" value="Man6P_isomerase_rcpt-bd_dom_sf"/>
</dbReference>
<evidence type="ECO:0000259" key="18">
    <source>
        <dbReference type="PROSITE" id="PS51914"/>
    </source>
</evidence>
<keyword evidence="14" id="KW-0968">Cytoplasmic vesicle</keyword>
<comment type="caution">
    <text evidence="19">The sequence shown here is derived from an EMBL/GenBank/DDBJ whole genome shotgun (WGS) entry which is preliminary data.</text>
</comment>
<dbReference type="AlphaFoldDB" id="A0A9P7V6K7"/>
<feature type="region of interest" description="Disordered" evidence="15">
    <location>
        <begin position="167"/>
        <end position="187"/>
    </location>
</feature>
<dbReference type="PROSITE" id="PS51914">
    <property type="entry name" value="MRH"/>
    <property type="match status" value="1"/>
</dbReference>
<evidence type="ECO:0000256" key="15">
    <source>
        <dbReference type="SAM" id="MobiDB-lite"/>
    </source>
</evidence>
<comment type="similarity">
    <text evidence="4">Belongs to the ATG27 family.</text>
</comment>
<keyword evidence="20" id="KW-1185">Reference proteome</keyword>
<comment type="subcellular location">
    <subcellularLocation>
        <location evidence="2">Cytoplasmic vesicle membrane</location>
        <topology evidence="2">Single-pass type I membrane protein</topology>
    </subcellularLocation>
    <subcellularLocation>
        <location evidence="3">Golgi apparatus membrane</location>
        <topology evidence="3">Single-pass type I membrane protein</topology>
    </subcellularLocation>
    <subcellularLocation>
        <location evidence="1">Mitochondrion membrane</location>
        <topology evidence="1">Single-pass membrane protein</topology>
    </subcellularLocation>
</comment>
<name>A0A9P7V6K7_9ASCO</name>
<evidence type="ECO:0000256" key="8">
    <source>
        <dbReference type="ARBA" id="ARBA00022989"/>
    </source>
</evidence>
<keyword evidence="10" id="KW-0333">Golgi apparatus</keyword>
<organism evidence="19 20">
    <name type="scientific">Scheffersomyces spartinae</name>
    <dbReference type="NCBI Taxonomy" id="45513"/>
    <lineage>
        <taxon>Eukaryota</taxon>
        <taxon>Fungi</taxon>
        <taxon>Dikarya</taxon>
        <taxon>Ascomycota</taxon>
        <taxon>Saccharomycotina</taxon>
        <taxon>Pichiomycetes</taxon>
        <taxon>Debaryomycetaceae</taxon>
        <taxon>Scheffersomyces</taxon>
    </lineage>
</organism>
<feature type="compositionally biased region" description="Basic and acidic residues" evidence="15">
    <location>
        <begin position="168"/>
        <end position="186"/>
    </location>
</feature>
<gene>
    <name evidence="19" type="primary">ATG27</name>
    <name evidence="19" type="ORF">KQ657_002043</name>
</gene>
<keyword evidence="7 17" id="KW-0732">Signal</keyword>
<evidence type="ECO:0000256" key="13">
    <source>
        <dbReference type="ARBA" id="ARBA00023157"/>
    </source>
</evidence>
<evidence type="ECO:0000256" key="5">
    <source>
        <dbReference type="ARBA" id="ARBA00013776"/>
    </source>
</evidence>
<evidence type="ECO:0000256" key="9">
    <source>
        <dbReference type="ARBA" id="ARBA00023006"/>
    </source>
</evidence>
<evidence type="ECO:0000313" key="20">
    <source>
        <dbReference type="Proteomes" id="UP000790833"/>
    </source>
</evidence>
<proteinExistence type="inferred from homology"/>
<sequence length="267" mass="30080">MKLLNSGIWVTGLLLGLATAFDCSAKELTDYNFEAIKGVHKVEVTKNTPPSTTISDWYLGVCQNVADVKECPANSDICGITQIKVDDKSIVSEIFGVNSNFEKEFKIDDSTIKFHYSNVNWGDNLVDVQVFFICSEDEKDANYNKLQLLQWNGESVILKMSTNGACAKSKDNKDNKKNADKKKPNEDTGESWGWFTWIFIFMVLFLSIYIIGGAWFQYNKGNSIDFKSALHEVLENFIDLLKGLPSFLKEIIEKFTGSSHRGEYSAV</sequence>